<accession>A0ABT0TDU3</accession>
<organism evidence="2 3">
    <name type="scientific">Flavobacterium fragile</name>
    <dbReference type="NCBI Taxonomy" id="2949085"/>
    <lineage>
        <taxon>Bacteria</taxon>
        <taxon>Pseudomonadati</taxon>
        <taxon>Bacteroidota</taxon>
        <taxon>Flavobacteriia</taxon>
        <taxon>Flavobacteriales</taxon>
        <taxon>Flavobacteriaceae</taxon>
        <taxon>Flavobacterium</taxon>
    </lineage>
</organism>
<evidence type="ECO:0000259" key="1">
    <source>
        <dbReference type="Pfam" id="PF08534"/>
    </source>
</evidence>
<keyword evidence="3" id="KW-1185">Reference proteome</keyword>
<dbReference type="InterPro" id="IPR036249">
    <property type="entry name" value="Thioredoxin-like_sf"/>
</dbReference>
<name>A0ABT0TDU3_9FLAO</name>
<proteinExistence type="predicted"/>
<protein>
    <submittedName>
        <fullName evidence="2">Redoxin family protein</fullName>
    </submittedName>
</protein>
<feature type="domain" description="Redoxin" evidence="1">
    <location>
        <begin position="361"/>
        <end position="465"/>
    </location>
</feature>
<dbReference type="SUPFAM" id="SSF52833">
    <property type="entry name" value="Thioredoxin-like"/>
    <property type="match status" value="1"/>
</dbReference>
<reference evidence="2 3" key="1">
    <citation type="submission" date="2022-05" db="EMBL/GenBank/DDBJ databases">
        <title>Flavobacterium sp., isolated from activated sludge.</title>
        <authorList>
            <person name="Ran Q."/>
        </authorList>
    </citation>
    <scope>NUCLEOTIDE SEQUENCE [LARGE SCALE GENOMIC DNA]</scope>
    <source>
        <strain evidence="2 3">HXWNR69</strain>
    </source>
</reference>
<evidence type="ECO:0000313" key="3">
    <source>
        <dbReference type="Proteomes" id="UP001203342"/>
    </source>
</evidence>
<gene>
    <name evidence="2" type="ORF">NAT47_01860</name>
</gene>
<dbReference type="RefSeq" id="WP_250579754.1">
    <property type="nucleotide sequence ID" value="NZ_JAMLJN010000001.1"/>
</dbReference>
<evidence type="ECO:0000313" key="2">
    <source>
        <dbReference type="EMBL" id="MCL9769150.1"/>
    </source>
</evidence>
<sequence length="487" mass="57512">MKYLLFAFFFLQISYSQNVSIQLKFQNVTDSIPIVVSKSINDNAAYFLYHSDTIFTKDNKAELKLQAINPGYVYFSFSKANPGINVLYEPNETIVLNISKNQDNKYHIHYEGRNSSISLAINVDTIYKYQKFSQKLRPIIFNANRGSEILNFIKKEHKLELEKLNNFYENREISNDIYEISKLYLESTLANNSKSIIEDIFRIEEEYTKTKLPKSEFLDLLNNLMTEFNPFDDKFKNFTTYAFFDNVQSFTRFMNESGFEEKRYDRGLWKNKNVRDYYNFIPLHLQEKLFAHLFSNDRLNENDFQQFKKVFPNSRYTLYLEKYLKNKKVSDYKPFAFGYFINGKFEYNKQVNSVDITSIINDNFSGKAVFVDLWASYCAPCFQEFSHSQKLFSFLKTNNIEMLYLAIDKDKEITKWLPNIKNNYLEGNHIFTSDKIQESLQKLLNEPDGIYIPRYLLFNSKGELVLPSTKKPSEGQALYDEILSALK</sequence>
<dbReference type="EMBL" id="JAMLJN010000001">
    <property type="protein sequence ID" value="MCL9769150.1"/>
    <property type="molecule type" value="Genomic_DNA"/>
</dbReference>
<dbReference type="Proteomes" id="UP001203342">
    <property type="component" value="Unassembled WGS sequence"/>
</dbReference>
<dbReference type="Pfam" id="PF08534">
    <property type="entry name" value="Redoxin"/>
    <property type="match status" value="1"/>
</dbReference>
<dbReference type="Gene3D" id="3.40.30.10">
    <property type="entry name" value="Glutaredoxin"/>
    <property type="match status" value="1"/>
</dbReference>
<dbReference type="InterPro" id="IPR013740">
    <property type="entry name" value="Redoxin"/>
</dbReference>
<comment type="caution">
    <text evidence="2">The sequence shown here is derived from an EMBL/GenBank/DDBJ whole genome shotgun (WGS) entry which is preliminary data.</text>
</comment>